<organism evidence="10">
    <name type="scientific">freshwater metagenome</name>
    <dbReference type="NCBI Taxonomy" id="449393"/>
    <lineage>
        <taxon>unclassified sequences</taxon>
        <taxon>metagenomes</taxon>
        <taxon>ecological metagenomes</taxon>
    </lineage>
</organism>
<sequence>MNAIALLAATTGKDAVSNWLRTDLVVIIMSISGGHVLMRLVAFLADQQIIQVKSRNKLDSSDLSTLTTGAHRAAVLGALRWGINFCVIAVVITSVLLRLSLPSSALVFLGSIAGAGLGFGAQQMVGDVIAGLYIIAERQFGVGDVVRLGPLGVVGWVEGRVEEVTLRVTKIRTFDGDLVSVANGVLRHNVNMSRDWSRVLVTVPLPRESDIEDAISRIDAVCAQLGVDPKIGPLLIEVPSVTGVDDLGAENVEVRVAGRSLPVQQWKVERELRRRIAAELREMYIEFKDTEKVNENGEGR</sequence>
<protein>
    <submittedName>
        <fullName evidence="10">Unannotated protein</fullName>
    </submittedName>
</protein>
<accession>A0A6J6Y063</accession>
<feature type="transmembrane region" description="Helical" evidence="7">
    <location>
        <begin position="107"/>
        <end position="135"/>
    </location>
</feature>
<evidence type="ECO:0000256" key="1">
    <source>
        <dbReference type="ARBA" id="ARBA00004651"/>
    </source>
</evidence>
<feature type="domain" description="Mechanosensitive ion channel MscS C-terminal" evidence="9">
    <location>
        <begin position="200"/>
        <end position="287"/>
    </location>
</feature>
<evidence type="ECO:0000313" key="10">
    <source>
        <dbReference type="EMBL" id="CAB4801224.1"/>
    </source>
</evidence>
<dbReference type="Pfam" id="PF21082">
    <property type="entry name" value="MS_channel_3rd"/>
    <property type="match status" value="1"/>
</dbReference>
<dbReference type="InterPro" id="IPR010920">
    <property type="entry name" value="LSM_dom_sf"/>
</dbReference>
<keyword evidence="4 7" id="KW-0812">Transmembrane</keyword>
<evidence type="ECO:0000259" key="8">
    <source>
        <dbReference type="Pfam" id="PF00924"/>
    </source>
</evidence>
<feature type="transmembrane region" description="Helical" evidence="7">
    <location>
        <begin position="81"/>
        <end position="101"/>
    </location>
</feature>
<evidence type="ECO:0000256" key="2">
    <source>
        <dbReference type="ARBA" id="ARBA00008017"/>
    </source>
</evidence>
<proteinExistence type="inferred from homology"/>
<dbReference type="Gene3D" id="3.30.70.100">
    <property type="match status" value="1"/>
</dbReference>
<dbReference type="SUPFAM" id="SSF50182">
    <property type="entry name" value="Sm-like ribonucleoproteins"/>
    <property type="match status" value="1"/>
</dbReference>
<evidence type="ECO:0000256" key="6">
    <source>
        <dbReference type="ARBA" id="ARBA00023136"/>
    </source>
</evidence>
<name>A0A6J6Y063_9ZZZZ</name>
<gene>
    <name evidence="10" type="ORF">UFOPK2975_01264</name>
</gene>
<evidence type="ECO:0000256" key="3">
    <source>
        <dbReference type="ARBA" id="ARBA00022475"/>
    </source>
</evidence>
<dbReference type="PANTHER" id="PTHR30460:SF0">
    <property type="entry name" value="MODERATE CONDUCTANCE MECHANOSENSITIVE CHANNEL YBIO"/>
    <property type="match status" value="1"/>
</dbReference>
<feature type="transmembrane region" description="Helical" evidence="7">
    <location>
        <begin position="25"/>
        <end position="45"/>
    </location>
</feature>
<dbReference type="Gene3D" id="2.30.30.60">
    <property type="match status" value="1"/>
</dbReference>
<dbReference type="GO" id="GO:0008381">
    <property type="term" value="F:mechanosensitive monoatomic ion channel activity"/>
    <property type="evidence" value="ECO:0007669"/>
    <property type="project" value="InterPro"/>
</dbReference>
<dbReference type="InterPro" id="IPR011066">
    <property type="entry name" value="MscS_channel_C_sf"/>
</dbReference>
<dbReference type="InterPro" id="IPR049278">
    <property type="entry name" value="MS_channel_C"/>
</dbReference>
<dbReference type="PANTHER" id="PTHR30460">
    <property type="entry name" value="MODERATE CONDUCTANCE MECHANOSENSITIVE CHANNEL YBIO"/>
    <property type="match status" value="1"/>
</dbReference>
<keyword evidence="6 7" id="KW-0472">Membrane</keyword>
<dbReference type="AlphaFoldDB" id="A0A6J6Y063"/>
<keyword evidence="5 7" id="KW-1133">Transmembrane helix</keyword>
<dbReference type="SUPFAM" id="SSF82689">
    <property type="entry name" value="Mechanosensitive channel protein MscS (YggB), C-terminal domain"/>
    <property type="match status" value="1"/>
</dbReference>
<evidence type="ECO:0000256" key="4">
    <source>
        <dbReference type="ARBA" id="ARBA00022692"/>
    </source>
</evidence>
<comment type="similarity">
    <text evidence="2">Belongs to the MscS (TC 1.A.23) family.</text>
</comment>
<evidence type="ECO:0000256" key="7">
    <source>
        <dbReference type="SAM" id="Phobius"/>
    </source>
</evidence>
<evidence type="ECO:0000259" key="9">
    <source>
        <dbReference type="Pfam" id="PF21082"/>
    </source>
</evidence>
<evidence type="ECO:0000256" key="5">
    <source>
        <dbReference type="ARBA" id="ARBA00022989"/>
    </source>
</evidence>
<dbReference type="InterPro" id="IPR023408">
    <property type="entry name" value="MscS_beta-dom_sf"/>
</dbReference>
<dbReference type="Pfam" id="PF00924">
    <property type="entry name" value="MS_channel_2nd"/>
    <property type="match status" value="1"/>
</dbReference>
<dbReference type="InterPro" id="IPR006685">
    <property type="entry name" value="MscS_channel_2nd"/>
</dbReference>
<dbReference type="EMBL" id="CAFAAG010000129">
    <property type="protein sequence ID" value="CAB4801224.1"/>
    <property type="molecule type" value="Genomic_DNA"/>
</dbReference>
<dbReference type="InterPro" id="IPR045276">
    <property type="entry name" value="YbiO_bact"/>
</dbReference>
<dbReference type="GO" id="GO:0005886">
    <property type="term" value="C:plasma membrane"/>
    <property type="evidence" value="ECO:0007669"/>
    <property type="project" value="UniProtKB-SubCell"/>
</dbReference>
<keyword evidence="3" id="KW-1003">Cell membrane</keyword>
<comment type="subcellular location">
    <subcellularLocation>
        <location evidence="1">Cell membrane</location>
        <topology evidence="1">Multi-pass membrane protein</topology>
    </subcellularLocation>
</comment>
<feature type="domain" description="Mechanosensitive ion channel MscS" evidence="8">
    <location>
        <begin position="124"/>
        <end position="187"/>
    </location>
</feature>
<dbReference type="Gene3D" id="1.10.287.1260">
    <property type="match status" value="1"/>
</dbReference>
<reference evidence="10" key="1">
    <citation type="submission" date="2020-05" db="EMBL/GenBank/DDBJ databases">
        <authorList>
            <person name="Chiriac C."/>
            <person name="Salcher M."/>
            <person name="Ghai R."/>
            <person name="Kavagutti S V."/>
        </authorList>
    </citation>
    <scope>NUCLEOTIDE SEQUENCE</scope>
</reference>